<dbReference type="InterPro" id="IPR050708">
    <property type="entry name" value="T6SS_VgrG/RHS"/>
</dbReference>
<proteinExistence type="predicted"/>
<reference evidence="3 4" key="1">
    <citation type="submission" date="2015-02" db="EMBL/GenBank/DDBJ databases">
        <title>Two Pseudomonas sp. nov., isolated from raw milk.</title>
        <authorList>
            <person name="Wenning M."/>
            <person name="von Neubeck M."/>
            <person name="Huptas C."/>
            <person name="Scherer S."/>
        </authorList>
    </citation>
    <scope>NUCLEOTIDE SEQUENCE [LARGE SCALE GENOMIC DNA]</scope>
    <source>
        <strain evidence="3 4">DSM 29164</strain>
    </source>
</reference>
<accession>A0A0R3AFI5</accession>
<keyword evidence="1" id="KW-0677">Repeat</keyword>
<gene>
    <name evidence="3" type="ORF">TX23_22465</name>
</gene>
<comment type="caution">
    <text evidence="3">The sequence shown here is derived from an EMBL/GenBank/DDBJ whole genome shotgun (WGS) entry which is preliminary data.</text>
</comment>
<dbReference type="Proteomes" id="UP000050852">
    <property type="component" value="Unassembled WGS sequence"/>
</dbReference>
<protein>
    <recommendedName>
        <fullName evidence="2">Teneurin-like YD-shell domain-containing protein</fullName>
    </recommendedName>
</protein>
<feature type="domain" description="Teneurin-like YD-shell" evidence="2">
    <location>
        <begin position="50"/>
        <end position="184"/>
    </location>
</feature>
<dbReference type="PANTHER" id="PTHR32305:SF15">
    <property type="entry name" value="PROTEIN RHSA-RELATED"/>
    <property type="match status" value="1"/>
</dbReference>
<evidence type="ECO:0000256" key="1">
    <source>
        <dbReference type="ARBA" id="ARBA00022737"/>
    </source>
</evidence>
<dbReference type="InterPro" id="IPR006530">
    <property type="entry name" value="YD"/>
</dbReference>
<dbReference type="Gene3D" id="2.180.10.10">
    <property type="entry name" value="RHS repeat-associated core"/>
    <property type="match status" value="1"/>
</dbReference>
<dbReference type="PANTHER" id="PTHR32305">
    <property type="match status" value="1"/>
</dbReference>
<dbReference type="AlphaFoldDB" id="A0A0R3AFI5"/>
<dbReference type="RefSeq" id="WP_057704072.1">
    <property type="nucleotide sequence ID" value="NZ_JYLN01000010.1"/>
</dbReference>
<dbReference type="NCBIfam" id="TIGR01643">
    <property type="entry name" value="YD_repeat_2x"/>
    <property type="match status" value="5"/>
</dbReference>
<evidence type="ECO:0000259" key="2">
    <source>
        <dbReference type="Pfam" id="PF25023"/>
    </source>
</evidence>
<organism evidence="3 4">
    <name type="scientific">Pseudomonas paralactis</name>
    <dbReference type="NCBI Taxonomy" id="1615673"/>
    <lineage>
        <taxon>Bacteria</taxon>
        <taxon>Pseudomonadati</taxon>
        <taxon>Pseudomonadota</taxon>
        <taxon>Gammaproteobacteria</taxon>
        <taxon>Pseudomonadales</taxon>
        <taxon>Pseudomonadaceae</taxon>
        <taxon>Pseudomonas</taxon>
    </lineage>
</organism>
<name>A0A0R3AFI5_9PSED</name>
<sequence>MLADSVVRTPYYWGPFYEIYKYIDPLGNCWQEEIIAGQLMKSVDPQGGEWHYSYDDIGRLTETRDPLGRSEHIRYLRHWALPVEVTDTAGHTHRSRYDAQGNLLWEADPLGRKTHYQYDPEGRVVRITDALDKTKYLSWNAHGQLLSYRDCSNAQTLYHYDTDGRLSESINARGEHTHYRYDARDYPIKSQHWDLSGTA</sequence>
<evidence type="ECO:0000313" key="3">
    <source>
        <dbReference type="EMBL" id="KRP69659.1"/>
    </source>
</evidence>
<dbReference type="InterPro" id="IPR056823">
    <property type="entry name" value="TEN-like_YD-shell"/>
</dbReference>
<dbReference type="EMBL" id="JYLN01000010">
    <property type="protein sequence ID" value="KRP69659.1"/>
    <property type="molecule type" value="Genomic_DNA"/>
</dbReference>
<dbReference type="Pfam" id="PF25023">
    <property type="entry name" value="TEN_YD-shell"/>
    <property type="match status" value="1"/>
</dbReference>
<evidence type="ECO:0000313" key="4">
    <source>
        <dbReference type="Proteomes" id="UP000050852"/>
    </source>
</evidence>
<dbReference type="PATRIC" id="fig|1615673.3.peg.92"/>